<organism evidence="1 2">
    <name type="scientific">Adineta steineri</name>
    <dbReference type="NCBI Taxonomy" id="433720"/>
    <lineage>
        <taxon>Eukaryota</taxon>
        <taxon>Metazoa</taxon>
        <taxon>Spiralia</taxon>
        <taxon>Gnathifera</taxon>
        <taxon>Rotifera</taxon>
        <taxon>Eurotatoria</taxon>
        <taxon>Bdelloidea</taxon>
        <taxon>Adinetida</taxon>
        <taxon>Adinetidae</taxon>
        <taxon>Adineta</taxon>
    </lineage>
</organism>
<reference evidence="1" key="1">
    <citation type="submission" date="2021-02" db="EMBL/GenBank/DDBJ databases">
        <authorList>
            <person name="Nowell W R."/>
        </authorList>
    </citation>
    <scope>NUCLEOTIDE SEQUENCE</scope>
</reference>
<dbReference type="AlphaFoldDB" id="A0A820EZ72"/>
<accession>A0A820EZ72</accession>
<evidence type="ECO:0000313" key="2">
    <source>
        <dbReference type="Proteomes" id="UP000663881"/>
    </source>
</evidence>
<dbReference type="EMBL" id="CAJOAY010012759">
    <property type="protein sequence ID" value="CAF4256223.1"/>
    <property type="molecule type" value="Genomic_DNA"/>
</dbReference>
<evidence type="ECO:0000313" key="1">
    <source>
        <dbReference type="EMBL" id="CAF4256223.1"/>
    </source>
</evidence>
<dbReference type="Proteomes" id="UP000663881">
    <property type="component" value="Unassembled WGS sequence"/>
</dbReference>
<proteinExistence type="predicted"/>
<comment type="caution">
    <text evidence="1">The sequence shown here is derived from an EMBL/GenBank/DDBJ whole genome shotgun (WGS) entry which is preliminary data.</text>
</comment>
<gene>
    <name evidence="1" type="ORF">OKA104_LOCUS43871</name>
</gene>
<protein>
    <submittedName>
        <fullName evidence="1">Uncharacterized protein</fullName>
    </submittedName>
</protein>
<feature type="non-terminal residue" evidence="1">
    <location>
        <position position="1"/>
    </location>
</feature>
<name>A0A820EZ72_9BILA</name>
<sequence length="97" mass="11287">HFILAGEEDETAVLTFSHPHRKLCNVIVTLAIFFTFFIRKSDEDNEADNDNDDLNHNKEYIHSSESSFTYCLQFCNDRLNEGELASARNQRLKEICM</sequence>